<evidence type="ECO:0000313" key="4">
    <source>
        <dbReference type="EMBL" id="WNF22489.1"/>
    </source>
</evidence>
<dbReference type="InterPro" id="IPR020084">
    <property type="entry name" value="NUDIX_hydrolase_CS"/>
</dbReference>
<dbReference type="GO" id="GO:0016787">
    <property type="term" value="F:hydrolase activity"/>
    <property type="evidence" value="ECO:0007669"/>
    <property type="project" value="UniProtKB-KW"/>
</dbReference>
<dbReference type="EC" id="3.6.-.-" evidence="4"/>
<dbReference type="CDD" id="cd02883">
    <property type="entry name" value="NUDIX_Hydrolase"/>
    <property type="match status" value="1"/>
</dbReference>
<comment type="cofactor">
    <cofactor evidence="1">
        <name>Mg(2+)</name>
        <dbReference type="ChEBI" id="CHEBI:18420"/>
    </cofactor>
</comment>
<dbReference type="PROSITE" id="PS51462">
    <property type="entry name" value="NUDIX"/>
    <property type="match status" value="1"/>
</dbReference>
<name>A0ABY9VEY3_9BACI</name>
<dbReference type="PROSITE" id="PS00893">
    <property type="entry name" value="NUDIX_BOX"/>
    <property type="match status" value="1"/>
</dbReference>
<dbReference type="InterPro" id="IPR000086">
    <property type="entry name" value="NUDIX_hydrolase_dom"/>
</dbReference>
<dbReference type="Proteomes" id="UP001303324">
    <property type="component" value="Chromosome"/>
</dbReference>
<accession>A0ABY9VEY3</accession>
<dbReference type="InterPro" id="IPR015797">
    <property type="entry name" value="NUDIX_hydrolase-like_dom_sf"/>
</dbReference>
<dbReference type="EMBL" id="CP134494">
    <property type="protein sequence ID" value="WNF22489.1"/>
    <property type="molecule type" value="Genomic_DNA"/>
</dbReference>
<proteinExistence type="predicted"/>
<reference evidence="4 5" key="1">
    <citation type="submission" date="2023-09" db="EMBL/GenBank/DDBJ databases">
        <title>Microbial mechanism of fulvic acid promoting antimony reduction mineralization in rice fields.</title>
        <authorList>
            <person name="Chen G."/>
            <person name="Lan J."/>
        </authorList>
    </citation>
    <scope>NUCLEOTIDE SEQUENCE [LARGE SCALE GENOMIC DNA]</scope>
    <source>
        <strain evidence="4 5">PS1</strain>
    </source>
</reference>
<gene>
    <name evidence="4" type="ORF">RH061_20395</name>
</gene>
<sequence>MQKWFGSSGVCINENGHLLMVLQGKPEEKKTWSIPSGGKEHNESFRECCVREIEEETGYIAEIVEEIKVKRGIYEHLNISFEVHYFLVKTVGGKRNFQDPVLMTFYNVQNLTMLIVLKLTELLSKIEREAVHMLPKSFYKST</sequence>
<evidence type="ECO:0000259" key="3">
    <source>
        <dbReference type="PROSITE" id="PS51462"/>
    </source>
</evidence>
<evidence type="ECO:0000256" key="2">
    <source>
        <dbReference type="ARBA" id="ARBA00022801"/>
    </source>
</evidence>
<evidence type="ECO:0000313" key="5">
    <source>
        <dbReference type="Proteomes" id="UP001303324"/>
    </source>
</evidence>
<dbReference type="RefSeq" id="WP_311072620.1">
    <property type="nucleotide sequence ID" value="NZ_CP134494.1"/>
</dbReference>
<dbReference type="PANTHER" id="PTHR43046">
    <property type="entry name" value="GDP-MANNOSE MANNOSYL HYDROLASE"/>
    <property type="match status" value="1"/>
</dbReference>
<keyword evidence="5" id="KW-1185">Reference proteome</keyword>
<organism evidence="4 5">
    <name type="scientific">Mesobacillus jeotgali</name>
    <dbReference type="NCBI Taxonomy" id="129985"/>
    <lineage>
        <taxon>Bacteria</taxon>
        <taxon>Bacillati</taxon>
        <taxon>Bacillota</taxon>
        <taxon>Bacilli</taxon>
        <taxon>Bacillales</taxon>
        <taxon>Bacillaceae</taxon>
        <taxon>Mesobacillus</taxon>
    </lineage>
</organism>
<dbReference type="SUPFAM" id="SSF55811">
    <property type="entry name" value="Nudix"/>
    <property type="match status" value="1"/>
</dbReference>
<keyword evidence="2 4" id="KW-0378">Hydrolase</keyword>
<dbReference type="PANTHER" id="PTHR43046:SF2">
    <property type="entry name" value="8-OXO-DGTP DIPHOSPHATASE-RELATED"/>
    <property type="match status" value="1"/>
</dbReference>
<feature type="domain" description="Nudix hydrolase" evidence="3">
    <location>
        <begin position="3"/>
        <end position="142"/>
    </location>
</feature>
<evidence type="ECO:0000256" key="1">
    <source>
        <dbReference type="ARBA" id="ARBA00001946"/>
    </source>
</evidence>
<dbReference type="Pfam" id="PF00293">
    <property type="entry name" value="NUDIX"/>
    <property type="match status" value="1"/>
</dbReference>
<dbReference type="Gene3D" id="3.90.79.10">
    <property type="entry name" value="Nucleoside Triphosphate Pyrophosphohydrolase"/>
    <property type="match status" value="1"/>
</dbReference>
<protein>
    <submittedName>
        <fullName evidence="4">NUDIX hydrolase</fullName>
        <ecNumber evidence="4">3.6.-.-</ecNumber>
    </submittedName>
</protein>